<comment type="caution">
    <text evidence="4">The sequence shown here is derived from an EMBL/GenBank/DDBJ whole genome shotgun (WGS) entry which is preliminary data.</text>
</comment>
<dbReference type="InterPro" id="IPR011993">
    <property type="entry name" value="PH-like_dom_sf"/>
</dbReference>
<dbReference type="SUPFAM" id="SSF50729">
    <property type="entry name" value="PH domain-like"/>
    <property type="match status" value="1"/>
</dbReference>
<feature type="compositionally biased region" description="Low complexity" evidence="1">
    <location>
        <begin position="496"/>
        <end position="522"/>
    </location>
</feature>
<feature type="region of interest" description="Disordered" evidence="1">
    <location>
        <begin position="496"/>
        <end position="567"/>
    </location>
</feature>
<dbReference type="PROSITE" id="PS50003">
    <property type="entry name" value="PH_DOMAIN"/>
    <property type="match status" value="1"/>
</dbReference>
<evidence type="ECO:0000259" key="2">
    <source>
        <dbReference type="PROSITE" id="PS50003"/>
    </source>
</evidence>
<feature type="compositionally biased region" description="Low complexity" evidence="1">
    <location>
        <begin position="439"/>
        <end position="462"/>
    </location>
</feature>
<dbReference type="Gene3D" id="2.30.29.30">
    <property type="entry name" value="Pleckstrin-homology domain (PH domain)/Phosphotyrosine-binding domain (PTB)"/>
    <property type="match status" value="1"/>
</dbReference>
<dbReference type="SMART" id="SM00325">
    <property type="entry name" value="RhoGEF"/>
    <property type="match status" value="1"/>
</dbReference>
<feature type="domain" description="DH" evidence="3">
    <location>
        <begin position="59"/>
        <end position="253"/>
    </location>
</feature>
<dbReference type="GO" id="GO:0005085">
    <property type="term" value="F:guanyl-nucleotide exchange factor activity"/>
    <property type="evidence" value="ECO:0007669"/>
    <property type="project" value="InterPro"/>
</dbReference>
<feature type="compositionally biased region" description="Polar residues" evidence="1">
    <location>
        <begin position="536"/>
        <end position="552"/>
    </location>
</feature>
<dbReference type="PROSITE" id="PS50010">
    <property type="entry name" value="DH_2"/>
    <property type="match status" value="1"/>
</dbReference>
<dbReference type="GO" id="GO:0007266">
    <property type="term" value="P:Rho protein signal transduction"/>
    <property type="evidence" value="ECO:0007669"/>
    <property type="project" value="TreeGrafter"/>
</dbReference>
<dbReference type="PANTHER" id="PTHR13217:SF6">
    <property type="entry name" value="PLECKSTRIN HOMOLOGY DOMAIN-CONTAINING FAMILY G MEMBER 7"/>
    <property type="match status" value="1"/>
</dbReference>
<dbReference type="CDD" id="cd13245">
    <property type="entry name" value="PH_PLEKHG7"/>
    <property type="match status" value="1"/>
</dbReference>
<dbReference type="InterPro" id="IPR035899">
    <property type="entry name" value="DBL_dom_sf"/>
</dbReference>
<feature type="compositionally biased region" description="Low complexity" evidence="1">
    <location>
        <begin position="473"/>
        <end position="482"/>
    </location>
</feature>
<evidence type="ECO:0000313" key="4">
    <source>
        <dbReference type="EMBL" id="KAK3767835.1"/>
    </source>
</evidence>
<dbReference type="InterPro" id="IPR001849">
    <property type="entry name" value="PH_domain"/>
</dbReference>
<feature type="region of interest" description="Disordered" evidence="1">
    <location>
        <begin position="439"/>
        <end position="482"/>
    </location>
</feature>
<accession>A0AAE1DFC0</accession>
<dbReference type="Gene3D" id="1.20.900.10">
    <property type="entry name" value="Dbl homology (DH) domain"/>
    <property type="match status" value="1"/>
</dbReference>
<dbReference type="SMART" id="SM00233">
    <property type="entry name" value="PH"/>
    <property type="match status" value="1"/>
</dbReference>
<organism evidence="4 5">
    <name type="scientific">Elysia crispata</name>
    <name type="common">lettuce slug</name>
    <dbReference type="NCBI Taxonomy" id="231223"/>
    <lineage>
        <taxon>Eukaryota</taxon>
        <taxon>Metazoa</taxon>
        <taxon>Spiralia</taxon>
        <taxon>Lophotrochozoa</taxon>
        <taxon>Mollusca</taxon>
        <taxon>Gastropoda</taxon>
        <taxon>Heterobranchia</taxon>
        <taxon>Euthyneura</taxon>
        <taxon>Panpulmonata</taxon>
        <taxon>Sacoglossa</taxon>
        <taxon>Placobranchoidea</taxon>
        <taxon>Plakobranchidae</taxon>
        <taxon>Elysia</taxon>
    </lineage>
</organism>
<evidence type="ECO:0000256" key="1">
    <source>
        <dbReference type="SAM" id="MobiDB-lite"/>
    </source>
</evidence>
<gene>
    <name evidence="4" type="ORF">RRG08_018619</name>
</gene>
<dbReference type="InterPro" id="IPR000219">
    <property type="entry name" value="DH_dom"/>
</dbReference>
<evidence type="ECO:0000259" key="3">
    <source>
        <dbReference type="PROSITE" id="PS50010"/>
    </source>
</evidence>
<proteinExistence type="predicted"/>
<dbReference type="Pfam" id="PF00621">
    <property type="entry name" value="RhoGEF"/>
    <property type="match status" value="1"/>
</dbReference>
<dbReference type="SUPFAM" id="SSF48065">
    <property type="entry name" value="DBL homology domain (DH-domain)"/>
    <property type="match status" value="1"/>
</dbReference>
<reference evidence="4" key="1">
    <citation type="journal article" date="2023" name="G3 (Bethesda)">
        <title>A reference genome for the long-term kleptoplast-retaining sea slug Elysia crispata morphotype clarki.</title>
        <authorList>
            <person name="Eastman K.E."/>
            <person name="Pendleton A.L."/>
            <person name="Shaikh M.A."/>
            <person name="Suttiyut T."/>
            <person name="Ogas R."/>
            <person name="Tomko P."/>
            <person name="Gavelis G."/>
            <person name="Widhalm J.R."/>
            <person name="Wisecaver J.H."/>
        </authorList>
    </citation>
    <scope>NUCLEOTIDE SEQUENCE</scope>
    <source>
        <strain evidence="4">ECLA1</strain>
    </source>
</reference>
<sequence>MCQGSVARTFDSQVWAGIQYRFKYLHLLTRQALHWSDLIASSDKQQNSQLTALSDTERKRREAVWELFKSECVFLIDHLMVLKHCFMEPLKKVQVEGSLMYAEPQDLFGNLDELSYVSYTFCKDFIAALLKDMSIDDFGRTNVLLKAFQRFSAHSRDGAVYHSYCLNYTNALAYLEKLRSNSEFAEFEKWCEQDPRCNRLQLTDLLVAPMQHCTKLPLLLHNVRKYTADEDERQLVAESIEKVEASLKQLEEKMRWIKNFERVQEIQRQIVWPTVTELDPRCVIPESLKAGLSKQPCERLLSCPKRQLLHEGQITLVETPKPLDVHMFLFDDILLITKSKKIPRKSKQSVSEVSAGQPDRASYVVLRQPLALDRFLLHDVSTNDAAASGIKNCFVLVHISRYQQVTGVFTFQAACENTKSTWLTQIREAMDAYARATASSVANTGSASTTTTTTTANSTSMTRGESFREHQDNSCSGANSNNNNISINHNQIMSTSANGDLGLTGQLDGQVFSSPQDQSSQAPPLPPPRRSGALLTFTSPPRSLQYGRSNSMRAAPTKSRSMDAVFI</sequence>
<dbReference type="PANTHER" id="PTHR13217">
    <property type="entry name" value="PLECKSTRIN HOMOLOGY DOMAIN-CONTAINING FAMILY G MEMBER 7"/>
    <property type="match status" value="1"/>
</dbReference>
<evidence type="ECO:0008006" key="6">
    <source>
        <dbReference type="Google" id="ProtNLM"/>
    </source>
</evidence>
<dbReference type="EMBL" id="JAWDGP010004105">
    <property type="protein sequence ID" value="KAK3767835.1"/>
    <property type="molecule type" value="Genomic_DNA"/>
</dbReference>
<dbReference type="AlphaFoldDB" id="A0AAE1DFC0"/>
<dbReference type="InterPro" id="IPR040181">
    <property type="entry name" value="PKHG5/7"/>
</dbReference>
<protein>
    <recommendedName>
        <fullName evidence="6">Pleckstrin homology domain-containing family G member 7</fullName>
    </recommendedName>
</protein>
<dbReference type="CDD" id="cd00160">
    <property type="entry name" value="RhoGEF"/>
    <property type="match status" value="1"/>
</dbReference>
<feature type="domain" description="PH" evidence="2">
    <location>
        <begin position="307"/>
        <end position="431"/>
    </location>
</feature>
<evidence type="ECO:0000313" key="5">
    <source>
        <dbReference type="Proteomes" id="UP001283361"/>
    </source>
</evidence>
<keyword evidence="5" id="KW-1185">Reference proteome</keyword>
<dbReference type="Proteomes" id="UP001283361">
    <property type="component" value="Unassembled WGS sequence"/>
</dbReference>
<dbReference type="Pfam" id="PF16652">
    <property type="entry name" value="PH_13"/>
    <property type="match status" value="1"/>
</dbReference>
<name>A0AAE1DFC0_9GAST</name>